<dbReference type="InterPro" id="IPR025453">
    <property type="entry name" value="DUF4309"/>
</dbReference>
<dbReference type="RefSeq" id="WP_034627400.1">
    <property type="nucleotide sequence ID" value="NZ_JRJU01000006.1"/>
</dbReference>
<dbReference type="OrthoDB" id="2882457at2"/>
<accession>A0A0B0ILG3</accession>
<evidence type="ECO:0000313" key="2">
    <source>
        <dbReference type="EMBL" id="KHF40864.1"/>
    </source>
</evidence>
<dbReference type="Proteomes" id="UP000030832">
    <property type="component" value="Unassembled WGS sequence"/>
</dbReference>
<dbReference type="Pfam" id="PF14172">
    <property type="entry name" value="DUF4309"/>
    <property type="match status" value="1"/>
</dbReference>
<sequence>MKNLLFIVLLLLLTGCGQVSGEEPIVEKQGQITKVDMSQTGSFLSFSWIEQGYTGIFTPVQAYIEQSIEEVRKQLGEPIAQGYYEGGVYLEYDQATYFFDPETNIGVAIAINIGDHQLTNEEMKRQLGTPDQSEINEMDGYWTFVYKLDNYELMFEAKTEESHLAYAWLKRASENDN</sequence>
<evidence type="ECO:0000256" key="1">
    <source>
        <dbReference type="SAM" id="SignalP"/>
    </source>
</evidence>
<proteinExistence type="predicted"/>
<feature type="signal peptide" evidence="1">
    <location>
        <begin position="1"/>
        <end position="21"/>
    </location>
</feature>
<organism evidence="2 3">
    <name type="scientific">Halalkalibacter okhensis</name>
    <dbReference type="NCBI Taxonomy" id="333138"/>
    <lineage>
        <taxon>Bacteria</taxon>
        <taxon>Bacillati</taxon>
        <taxon>Bacillota</taxon>
        <taxon>Bacilli</taxon>
        <taxon>Bacillales</taxon>
        <taxon>Bacillaceae</taxon>
        <taxon>Halalkalibacter</taxon>
    </lineage>
</organism>
<feature type="chain" id="PRO_5002056086" description="DUF4309 domain-containing protein" evidence="1">
    <location>
        <begin position="22"/>
        <end position="177"/>
    </location>
</feature>
<dbReference type="AlphaFoldDB" id="A0A0B0ILG3"/>
<name>A0A0B0ILG3_9BACI</name>
<dbReference type="PROSITE" id="PS51257">
    <property type="entry name" value="PROKAR_LIPOPROTEIN"/>
    <property type="match status" value="1"/>
</dbReference>
<gene>
    <name evidence="2" type="ORF">LQ50_07135</name>
</gene>
<evidence type="ECO:0000313" key="3">
    <source>
        <dbReference type="Proteomes" id="UP000030832"/>
    </source>
</evidence>
<keyword evidence="1" id="KW-0732">Signal</keyword>
<evidence type="ECO:0008006" key="4">
    <source>
        <dbReference type="Google" id="ProtNLM"/>
    </source>
</evidence>
<reference evidence="2 3" key="1">
    <citation type="submission" date="2014-09" db="EMBL/GenBank/DDBJ databases">
        <title>Genome sequencing and annotation of Bacillus Okhensis strain Kh10-101T.</title>
        <authorList>
            <person name="Prakash J.S."/>
        </authorList>
    </citation>
    <scope>NUCLEOTIDE SEQUENCE [LARGE SCALE GENOMIC DNA]</scope>
    <source>
        <strain evidence="3">Kh10-101T</strain>
    </source>
</reference>
<comment type="caution">
    <text evidence="2">The sequence shown here is derived from an EMBL/GenBank/DDBJ whole genome shotgun (WGS) entry which is preliminary data.</text>
</comment>
<keyword evidence="3" id="KW-1185">Reference proteome</keyword>
<protein>
    <recommendedName>
        <fullName evidence="4">DUF4309 domain-containing protein</fullName>
    </recommendedName>
</protein>
<dbReference type="EMBL" id="JRJU01000006">
    <property type="protein sequence ID" value="KHF40864.1"/>
    <property type="molecule type" value="Genomic_DNA"/>
</dbReference>
<dbReference type="eggNOG" id="ENOG5030CWW">
    <property type="taxonomic scope" value="Bacteria"/>
</dbReference>